<keyword evidence="4" id="KW-0547">Nucleotide-binding</keyword>
<dbReference type="InterPro" id="IPR027417">
    <property type="entry name" value="P-loop_NTPase"/>
</dbReference>
<dbReference type="PANTHER" id="PTHR43166">
    <property type="entry name" value="AMINO ACID IMPORT ATP-BINDING PROTEIN"/>
    <property type="match status" value="1"/>
</dbReference>
<dbReference type="OrthoDB" id="9802264at2"/>
<evidence type="ECO:0000256" key="2">
    <source>
        <dbReference type="ARBA" id="ARBA00005417"/>
    </source>
</evidence>
<dbReference type="Proteomes" id="UP000255110">
    <property type="component" value="Unassembled WGS sequence"/>
</dbReference>
<evidence type="ECO:0000259" key="6">
    <source>
        <dbReference type="PROSITE" id="PS50893"/>
    </source>
</evidence>
<name>A0A378LAA5_9GAMM</name>
<keyword evidence="8" id="KW-0378">Hydrolase</keyword>
<evidence type="ECO:0000313" key="7">
    <source>
        <dbReference type="EMBL" id="KTD81052.1"/>
    </source>
</evidence>
<dbReference type="PANTHER" id="PTHR43166:SF4">
    <property type="entry name" value="PHOSPHONATES IMPORT ATP-BINDING PROTEIN PHNC"/>
    <property type="match status" value="1"/>
</dbReference>
<dbReference type="GO" id="GO:0016887">
    <property type="term" value="F:ATP hydrolysis activity"/>
    <property type="evidence" value="ECO:0007669"/>
    <property type="project" value="InterPro"/>
</dbReference>
<feature type="domain" description="ABC transporter" evidence="6">
    <location>
        <begin position="2"/>
        <end position="219"/>
    </location>
</feature>
<evidence type="ECO:0000256" key="5">
    <source>
        <dbReference type="ARBA" id="ARBA00022840"/>
    </source>
</evidence>
<dbReference type="EMBL" id="UGOY01000001">
    <property type="protein sequence ID" value="STY23260.1"/>
    <property type="molecule type" value="Genomic_DNA"/>
</dbReference>
<dbReference type="PROSITE" id="PS00211">
    <property type="entry name" value="ABC_TRANSPORTER_1"/>
    <property type="match status" value="1"/>
</dbReference>
<dbReference type="Gene3D" id="3.40.50.300">
    <property type="entry name" value="P-loop containing nucleotide triphosphate hydrolases"/>
    <property type="match status" value="1"/>
</dbReference>
<protein>
    <submittedName>
        <fullName evidence="8">ABC transporter ATP-binding protein</fullName>
        <ecNumber evidence="8">3.6.3.28</ecNumber>
    </submittedName>
</protein>
<dbReference type="GO" id="GO:0005886">
    <property type="term" value="C:plasma membrane"/>
    <property type="evidence" value="ECO:0007669"/>
    <property type="project" value="UniProtKB-SubCell"/>
</dbReference>
<keyword evidence="5 8" id="KW-0067">ATP-binding</keyword>
<keyword evidence="9" id="KW-1185">Reference proteome</keyword>
<evidence type="ECO:0000256" key="3">
    <source>
        <dbReference type="ARBA" id="ARBA00022448"/>
    </source>
</evidence>
<reference evidence="8 10" key="2">
    <citation type="submission" date="2018-06" db="EMBL/GenBank/DDBJ databases">
        <authorList>
            <consortium name="Pathogen Informatics"/>
            <person name="Doyle S."/>
        </authorList>
    </citation>
    <scope>NUCLEOTIDE SEQUENCE [LARGE SCALE GENOMIC DNA]</scope>
    <source>
        <strain evidence="8 10">NCTC11991</strain>
    </source>
</reference>
<dbReference type="InterPro" id="IPR017871">
    <property type="entry name" value="ABC_transporter-like_CS"/>
</dbReference>
<dbReference type="EMBL" id="LNYZ01000001">
    <property type="protein sequence ID" value="KTD81052.1"/>
    <property type="molecule type" value="Genomic_DNA"/>
</dbReference>
<dbReference type="InterPro" id="IPR003593">
    <property type="entry name" value="AAA+_ATPase"/>
</dbReference>
<organism evidence="8 10">
    <name type="scientific">Legionella steigerwaltii</name>
    <dbReference type="NCBI Taxonomy" id="460"/>
    <lineage>
        <taxon>Bacteria</taxon>
        <taxon>Pseudomonadati</taxon>
        <taxon>Pseudomonadota</taxon>
        <taxon>Gammaproteobacteria</taxon>
        <taxon>Legionellales</taxon>
        <taxon>Legionellaceae</taxon>
        <taxon>Legionella</taxon>
    </lineage>
</organism>
<dbReference type="RefSeq" id="WP_058475865.1">
    <property type="nucleotide sequence ID" value="NZ_CAAAIO010000003.1"/>
</dbReference>
<dbReference type="PROSITE" id="PS50893">
    <property type="entry name" value="ABC_TRANSPORTER_2"/>
    <property type="match status" value="1"/>
</dbReference>
<sequence length="219" mass="24056">MLAINQASKYFGSLPVLNHISLELQAQTVLGLAGPSGSGKSTLLRCIQQLETLDSGTIEVKGQSGFMFQDFQLFPHMTVMQNLVYAPRLQNKMLQHEEHAHSLLQSLGISDKASAYPHQLSGGQKQRVALARSLMMKPNLLLCDEPTSGLDLATIDEVISLLNSVKSFGVTMVIASHDLDFLSKMSDRLIVLKGGQLVADVVPKELAEPILHLKQYYQE</sequence>
<comment type="subcellular location">
    <subcellularLocation>
        <location evidence="1">Cell inner membrane</location>
        <topology evidence="1">Peripheral membrane protein</topology>
    </subcellularLocation>
</comment>
<dbReference type="EC" id="3.6.3.28" evidence="8"/>
<dbReference type="Proteomes" id="UP000054820">
    <property type="component" value="Unassembled WGS sequence"/>
</dbReference>
<dbReference type="InterPro" id="IPR003439">
    <property type="entry name" value="ABC_transporter-like_ATP-bd"/>
</dbReference>
<proteinExistence type="inferred from homology"/>
<dbReference type="SMART" id="SM00382">
    <property type="entry name" value="AAA"/>
    <property type="match status" value="1"/>
</dbReference>
<dbReference type="AlphaFoldDB" id="A0A378LAA5"/>
<dbReference type="Pfam" id="PF00005">
    <property type="entry name" value="ABC_tran"/>
    <property type="match status" value="1"/>
</dbReference>
<gene>
    <name evidence="8" type="primary">artM</name>
    <name evidence="7" type="ORF">Lstg_0279</name>
    <name evidence="8" type="ORF">NCTC11991_01864</name>
</gene>
<evidence type="ECO:0000256" key="4">
    <source>
        <dbReference type="ARBA" id="ARBA00022741"/>
    </source>
</evidence>
<keyword evidence="3" id="KW-0813">Transport</keyword>
<dbReference type="SUPFAM" id="SSF52540">
    <property type="entry name" value="P-loop containing nucleoside triphosphate hydrolases"/>
    <property type="match status" value="1"/>
</dbReference>
<dbReference type="STRING" id="460.Lstg_0279"/>
<evidence type="ECO:0000313" key="8">
    <source>
        <dbReference type="EMBL" id="STY23260.1"/>
    </source>
</evidence>
<accession>A0A378LAA5</accession>
<evidence type="ECO:0000313" key="9">
    <source>
        <dbReference type="Proteomes" id="UP000054820"/>
    </source>
</evidence>
<reference evidence="7 9" key="1">
    <citation type="submission" date="2015-11" db="EMBL/GenBank/DDBJ databases">
        <title>Genomic analysis of 38 Legionella species identifies large and diverse effector repertoires.</title>
        <authorList>
            <person name="Burstein D."/>
            <person name="Amaro F."/>
            <person name="Zusman T."/>
            <person name="Lifshitz Z."/>
            <person name="Cohen O."/>
            <person name="Gilbert J.A."/>
            <person name="Pupko T."/>
            <person name="Shuman H.A."/>
            <person name="Segal G."/>
        </authorList>
    </citation>
    <scope>NUCLEOTIDE SEQUENCE [LARGE SCALE GENOMIC DNA]</scope>
    <source>
        <strain evidence="7 9">SC-18-C9</strain>
    </source>
</reference>
<dbReference type="InterPro" id="IPR050086">
    <property type="entry name" value="MetN_ABC_transporter-like"/>
</dbReference>
<comment type="similarity">
    <text evidence="2">Belongs to the ABC transporter superfamily.</text>
</comment>
<dbReference type="GO" id="GO:0005524">
    <property type="term" value="F:ATP binding"/>
    <property type="evidence" value="ECO:0007669"/>
    <property type="project" value="UniProtKB-KW"/>
</dbReference>
<evidence type="ECO:0000313" key="10">
    <source>
        <dbReference type="Proteomes" id="UP000255110"/>
    </source>
</evidence>
<evidence type="ECO:0000256" key="1">
    <source>
        <dbReference type="ARBA" id="ARBA00004417"/>
    </source>
</evidence>